<accession>A0A517RAP4</accession>
<dbReference type="InterPro" id="IPR002048">
    <property type="entry name" value="EF_hand_dom"/>
</dbReference>
<evidence type="ECO:0000313" key="2">
    <source>
        <dbReference type="EMBL" id="QDT40949.1"/>
    </source>
</evidence>
<dbReference type="PROSITE" id="PS50222">
    <property type="entry name" value="EF_HAND_2"/>
    <property type="match status" value="1"/>
</dbReference>
<dbReference type="AlphaFoldDB" id="A0A517RAP4"/>
<gene>
    <name evidence="2" type="ORF">Pan241w_10080</name>
</gene>
<evidence type="ECO:0000313" key="3">
    <source>
        <dbReference type="Proteomes" id="UP000317171"/>
    </source>
</evidence>
<dbReference type="PROSITE" id="PS00018">
    <property type="entry name" value="EF_HAND_1"/>
    <property type="match status" value="1"/>
</dbReference>
<dbReference type="Proteomes" id="UP000317171">
    <property type="component" value="Chromosome"/>
</dbReference>
<evidence type="ECO:0000259" key="1">
    <source>
        <dbReference type="PROSITE" id="PS50222"/>
    </source>
</evidence>
<feature type="domain" description="EF-hand" evidence="1">
    <location>
        <begin position="511"/>
        <end position="546"/>
    </location>
</feature>
<sequence>MTLSGFLRNETKMCRVSFLAWAFCCLFFVQFQTNSVWADPNQPAVEVVEGQPLAANVKRLVAALDYLGTPLPKLLVKKLKTACDERDAKSIQRFLDSEVLCVVSLNPEVRTKVARGPAQAVLQQGGFTPFVIKVINHSTVTRQLQISSPQAGPVYSGAALNSLKRQAQTELNRNENTKNASDRFLEVELFQASPMTVKLSGLEVEYAIALIYCHESGKREVTLEFDVGAGTQDIGFRGEVPVLFDVQSAVPVKLSIRDFDGQPTAARLEFRDQQGRVFPLQAKRLAPDFFFQPQIYRQDGETVLLPAGKLQMEYSRGPEYQRLTKEVTISSGSPQTIDVPLKRWVNPRDYGFYSGDHHIHAAGCAHYDNPTKGVTPRDMFSQVKGEGLNVGCVLTWGPCFDVQRQFFASTADRVSEPLTVLKYDLEISGFGSAALGHVCLLNLQNQTYPGTLGTTTGWPSWTVPVLRWCKEQGGVTGYPHSALRVNPPQAAQRFLQNLDQDKSQTLNSNEAAQGLLAKPFQQIDEDDNGELSVQELTHALEQAADELPNLAVPEMNGGGAMEICVSTAEGVCDFVSAMDTERIPEWNTWYHILNCGFPLKVSGETDFPCMSSRRVGQGRVYVQLGDVDELDFSQWCDGIRRGRSYVSDGFAHALKFQVNGASPGFENVSLNQPETVEITAAVCFAPETPKAVAYGLLDAPEGRRAQGDTRILHAPRNSEYVTGGQRLIEIVQNGQVVAKQTVPADGKIHQLRFNVPVERSSWIALRQFPQLHTNPVNVIVDQKPIRASRESALWCAETIKLLWKNRNKIIAAQERLEAEQTYQRAIRTYLQRAKEAVRTN</sequence>
<dbReference type="Gene3D" id="1.10.238.10">
    <property type="entry name" value="EF-hand"/>
    <property type="match status" value="1"/>
</dbReference>
<dbReference type="EMBL" id="CP036269">
    <property type="protein sequence ID" value="QDT40949.1"/>
    <property type="molecule type" value="Genomic_DNA"/>
</dbReference>
<dbReference type="InterPro" id="IPR011992">
    <property type="entry name" value="EF-hand-dom_pair"/>
</dbReference>
<reference evidence="2 3" key="1">
    <citation type="submission" date="2019-02" db="EMBL/GenBank/DDBJ databases">
        <title>Deep-cultivation of Planctomycetes and their phenomic and genomic characterization uncovers novel biology.</title>
        <authorList>
            <person name="Wiegand S."/>
            <person name="Jogler M."/>
            <person name="Boedeker C."/>
            <person name="Pinto D."/>
            <person name="Vollmers J."/>
            <person name="Rivas-Marin E."/>
            <person name="Kohn T."/>
            <person name="Peeters S.H."/>
            <person name="Heuer A."/>
            <person name="Rast P."/>
            <person name="Oberbeckmann S."/>
            <person name="Bunk B."/>
            <person name="Jeske O."/>
            <person name="Meyerdierks A."/>
            <person name="Storesund J.E."/>
            <person name="Kallscheuer N."/>
            <person name="Luecker S."/>
            <person name="Lage O.M."/>
            <person name="Pohl T."/>
            <person name="Merkel B.J."/>
            <person name="Hornburger P."/>
            <person name="Mueller R.-W."/>
            <person name="Bruemmer F."/>
            <person name="Labrenz M."/>
            <person name="Spormann A.M."/>
            <person name="Op den Camp H."/>
            <person name="Overmann J."/>
            <person name="Amann R."/>
            <person name="Jetten M.S.M."/>
            <person name="Mascher T."/>
            <person name="Medema M.H."/>
            <person name="Devos D.P."/>
            <person name="Kaster A.-K."/>
            <person name="Ovreas L."/>
            <person name="Rohde M."/>
            <person name="Galperin M.Y."/>
            <person name="Jogler C."/>
        </authorList>
    </citation>
    <scope>NUCLEOTIDE SEQUENCE [LARGE SCALE GENOMIC DNA]</scope>
    <source>
        <strain evidence="2 3">Pan241w</strain>
    </source>
</reference>
<name>A0A517RAP4_9PLAN</name>
<organism evidence="2 3">
    <name type="scientific">Gimesia alba</name>
    <dbReference type="NCBI Taxonomy" id="2527973"/>
    <lineage>
        <taxon>Bacteria</taxon>
        <taxon>Pseudomonadati</taxon>
        <taxon>Planctomycetota</taxon>
        <taxon>Planctomycetia</taxon>
        <taxon>Planctomycetales</taxon>
        <taxon>Planctomycetaceae</taxon>
        <taxon>Gimesia</taxon>
    </lineage>
</organism>
<proteinExistence type="predicted"/>
<dbReference type="KEGG" id="gaz:Pan241w_10080"/>
<dbReference type="NCBIfam" id="NF038032">
    <property type="entry name" value="CehA_McbA_metalo"/>
    <property type="match status" value="1"/>
</dbReference>
<keyword evidence="3" id="KW-1185">Reference proteome</keyword>
<dbReference type="InterPro" id="IPR018247">
    <property type="entry name" value="EF_Hand_1_Ca_BS"/>
</dbReference>
<dbReference type="GO" id="GO:0005509">
    <property type="term" value="F:calcium ion binding"/>
    <property type="evidence" value="ECO:0007669"/>
    <property type="project" value="InterPro"/>
</dbReference>
<dbReference type="SUPFAM" id="SSF47473">
    <property type="entry name" value="EF-hand"/>
    <property type="match status" value="1"/>
</dbReference>
<protein>
    <recommendedName>
        <fullName evidence="1">EF-hand domain-containing protein</fullName>
    </recommendedName>
</protein>